<evidence type="ECO:0000256" key="1">
    <source>
        <dbReference type="SAM" id="MobiDB-lite"/>
    </source>
</evidence>
<dbReference type="CDD" id="cd01650">
    <property type="entry name" value="RT_nLTR_like"/>
    <property type="match status" value="1"/>
</dbReference>
<dbReference type="Pfam" id="PF00078">
    <property type="entry name" value="RVT_1"/>
    <property type="match status" value="1"/>
</dbReference>
<dbReference type="RefSeq" id="XP_016595386.1">
    <property type="nucleotide sequence ID" value="XM_016745458.1"/>
</dbReference>
<dbReference type="VEuPathDB" id="FungiDB:PEXP_041510"/>
<dbReference type="PROSITE" id="PS50879">
    <property type="entry name" value="RNASE_H_1"/>
    <property type="match status" value="1"/>
</dbReference>
<dbReference type="InterPro" id="IPR008906">
    <property type="entry name" value="HATC_C_dom"/>
</dbReference>
<feature type="region of interest" description="Disordered" evidence="1">
    <location>
        <begin position="1092"/>
        <end position="1342"/>
    </location>
</feature>
<gene>
    <name evidence="4" type="ORF">PEX2_081880</name>
</gene>
<dbReference type="InterPro" id="IPR036397">
    <property type="entry name" value="RNaseH_sf"/>
</dbReference>
<dbReference type="GeneID" id="27680878"/>
<name>A0A0A2JDF7_PENEN</name>
<sequence length="2687" mass="300025">MSQSQHSDFLPTLYDADTDNLSYLIPSSRVPTPSGSQLTIEPFDAIDTDFLRPSNLLPIPHSLTRVGPDRRKAYVLYDNMAYEEWVEWWLQTDYGQKSKISWDSNRNSNIWSNFDQVAYTKDGAPKVMSRSAPSLPPIPSATTIRRRLRDVIIERQKSILQTLPNDAKISIALDCWTSPYNQAFMAITGYFVDSNWVYQEVLLGFKPLYGSHTGLNLSGVLLETLVEHKIQDRVFGVTTDNATNNKTMVEAIQQALSSDVTVIRIPCLAHVIQLCLNQLLDRLKAIPLNENAETKWTDQKSSAAKANAQHQTRRISYTLNKVRYLAVYIHASPQRQAAFLRLQEKGSQLVPIQDVRTRWNSTFLMLRRAKRLRSFFQPFCEEYDCEEMLLDTQEWRQIDYLLQITRPFFDYTTELSKTKEVTTHLVFKIYNALFDHFFEAEALLKRKRVPWKSDMLKALIAGRLKLDEYYSQTDNLKGHIYAVGTMLAPDSRFQFFLSDNWEPHWRDTYRKSFQELLIPYQERLTMNQGSTNTPTIASSSSRLNMMLKSNKISAKPAGDEMTQYLDSDLIDIEPLQFWRENQSRFPAIALLARDILSIPATGAGVERLFNTARDVCHYRRGRLKSETIEELMLFLCATRFNIKDSEAKQLEQFFTLAEIESAKEQNDEYTEDAELDLISDNEEEEGLLNHISGNNSIKVPRQVVDYLKSIQELTADLIKNPIGQDWKQQFEQLRQETSQIKQDIHAVRIASSNANMNPSGSNRIRSYVDAIKSAPPPTHFLSSHGSASTSPATPSDLIQDRQLIVKLGDSDGIKLFRTRTPAEITKVAEKARVKAAKATDGLTVASAKFVAARQLKSGDLSLSLRTAKEAEIMRCHRLTWVKHLWKGSEVRLPSWGVVIHDVNVRSLRINSAAGLTEPGRKQAICKQLPTENLFHWGDEAEITQISWRVLSEGKKSGSLIVEFSSPHTANKSINNGTLWDSEMLTTVLYDRAARIRQCHNCQKFGHIGNTCSNETRCVFCAEKHHSRDCQRKRDATLSERKCANCGGAHNGWSKRCPDFINEIERVQALAQARERYHRVPAYLSIGETRQVTPAATSVGSGSSGGSGSRTSTRESSTKKSSTEKSSTKESSAKGASTEGGSGNRAETASQPSNEPSSGQPASSGQLASEPEPEDTEMAGFTVGEAEAGAIGESIRQSTQRPRGLSQSIHAPLPAGTRSEPPRRRAPSRASTTSSATTRSKGLLRSVLEASEASSGTTPKRARDDTYIVTDQDVILPDPPSSSAPAASASEYQPSVLSQISGNKRAPTGKQRAGKQDTIFQTSIPRYNTVRTPGPRGKNKRTLDDQVSFTKEKNPPIHQETHRNNIQDPMNNTPLTIIQYNTHRSRDVVMADFLAKPGVVQADVIAVQEPWENPYNDTTYHPLKQTHELLFPSSTETGARARVCIYISKRIGTNWTHHAHSEFCQEVRFQTGAGEICFFNIYNECGTTGTVDLLGSLLHDTRKHIVIVGDFNLHHPAWGGIQATQDSGSDKLIELCDEADLDLWLEPGTITRDQNGEQTTIDLVFGTPALTERLVVCELALDCHADSDHLPIRALLDVGIAPAVETKRRLWKAMDAEKFDLFVADNLPTPPQLTTPPQIDAAVNHLVEIVQRGVQESTPWAHPSPQANPSWTKHCGESVKHSRRMYRQYLATHSEEDWQVYKLARNQKGRVIKAALRRGFRSFIEEAVDQGPQGLWRVAKWARNRGQQQGSTMPVLKAAGGGTAESDTEKANLLREVFFPQPPAADLSDIQRGTSQREQFQLPPVTTTEVKAAIKRAPPNKAPGYDTLPNKVWRILAEQGSRSEARFIPLLAAIFDVCIRLGHNPRHFQTSITVTLRKAGPRDYRVPKSYRPVALLNTLGKILESIVATRIAWLVEEHKLLPDTHLGGRKGISVDHAIQLILGRVHQAWGEGKKASMLLLDVAGAYDMVSHERLLFNMRQLGLGALAAWVQSLLTGRSTRIKLPNGHLSEAFPTPTGIPQGSPISPILFLLFNAPLVRACTLRGLHYGESEAYGWVDDVCILAVSKSYEENVQVLEKALQRASSWAKKHAAKFAPDKFELIHFANPKIKLDITQPAQVTDIWEIPDDPSGHDGMPVTIPGDTPTTLTPTDTAKYLGKMLAKGAGSLEALRGISGSTWGSSLIAMRKVYQAVIIPQMLWGLSAWYCPAARSMPRGDLDKLTNELTKIQKRAAILISGAFRGTAGAALDTELFLLPIKLRLQQVVEETAIRILTGPQRACPTVAKATNTRKPTQRRLGGWSPTEAISQKKPLRLQIGEKWEEKQAFVLAPWEAPLPCYIENQEAALKTHDTLYEDILCDQLERDSILFTDGSGLAGHIGASMISLQQGVSSQRRYLGTDSQSTVYVAELHGIEMALAKTRKEQAREVTIFSDSQAAIQAVQNPQRPSGQYVLGLIYDHVRAIRSQNPQKLTNVTIRWIPAHVGVDGNEYADCEARGAALLGAGMGVATGTGEPIIRLAAAAKRAVHQRIRERWERQWERETTSAPTKRLVQAPNKKTLRLYEGLAKPQCAILIQMRTMRIGLRHFLFKIKAAESDRCPCDEGSQTPKHILMQCPRYIFPRTKLWDQLYDLGIEMDYDKIISNPQATRYVVKFMHQTGLLQQFQHVGIEDDDDDEPVGVAAMDLGVEDDGY</sequence>
<evidence type="ECO:0000313" key="5">
    <source>
        <dbReference type="Proteomes" id="UP000030143"/>
    </source>
</evidence>
<feature type="domain" description="Reverse transcriptase" evidence="2">
    <location>
        <begin position="1856"/>
        <end position="2158"/>
    </location>
</feature>
<organism evidence="4 5">
    <name type="scientific">Penicillium expansum</name>
    <name type="common">Blue mold rot fungus</name>
    <dbReference type="NCBI Taxonomy" id="27334"/>
    <lineage>
        <taxon>Eukaryota</taxon>
        <taxon>Fungi</taxon>
        <taxon>Dikarya</taxon>
        <taxon>Ascomycota</taxon>
        <taxon>Pezizomycotina</taxon>
        <taxon>Eurotiomycetes</taxon>
        <taxon>Eurotiomycetidae</taxon>
        <taxon>Eurotiales</taxon>
        <taxon>Aspergillaceae</taxon>
        <taxon>Penicillium</taxon>
    </lineage>
</organism>
<dbReference type="Pfam" id="PF00075">
    <property type="entry name" value="RNase_H"/>
    <property type="match status" value="1"/>
</dbReference>
<feature type="compositionally biased region" description="Polar residues" evidence="1">
    <location>
        <begin position="1290"/>
        <end position="1301"/>
    </location>
</feature>
<feature type="compositionally biased region" description="Polar residues" evidence="1">
    <location>
        <begin position="1317"/>
        <end position="1330"/>
    </location>
</feature>
<comment type="caution">
    <text evidence="4">The sequence shown here is derived from an EMBL/GenBank/DDBJ whole genome shotgun (WGS) entry which is preliminary data.</text>
</comment>
<dbReference type="Gene3D" id="3.60.10.10">
    <property type="entry name" value="Endonuclease/exonuclease/phosphatase"/>
    <property type="match status" value="1"/>
</dbReference>
<feature type="compositionally biased region" description="Polar residues" evidence="1">
    <location>
        <begin position="1144"/>
        <end position="1166"/>
    </location>
</feature>
<dbReference type="InterPro" id="IPR005135">
    <property type="entry name" value="Endo/exonuclease/phosphatase"/>
</dbReference>
<evidence type="ECO:0000313" key="4">
    <source>
        <dbReference type="EMBL" id="KGO52658.1"/>
    </source>
</evidence>
<dbReference type="GO" id="GO:0003676">
    <property type="term" value="F:nucleic acid binding"/>
    <property type="evidence" value="ECO:0007669"/>
    <property type="project" value="InterPro"/>
</dbReference>
<dbReference type="EMBL" id="JQFZ01000261">
    <property type="protein sequence ID" value="KGO52658.1"/>
    <property type="molecule type" value="Genomic_DNA"/>
</dbReference>
<dbReference type="InterPro" id="IPR036691">
    <property type="entry name" value="Endo/exonu/phosph_ase_sf"/>
</dbReference>
<reference evidence="4 5" key="1">
    <citation type="journal article" date="2015" name="Mol. Plant Microbe Interact.">
        <title>Genome, transcriptome, and functional analyses of Penicillium expansum provide new insights into secondary metabolism and pathogenicity.</title>
        <authorList>
            <person name="Ballester A.R."/>
            <person name="Marcet-Houben M."/>
            <person name="Levin E."/>
            <person name="Sela N."/>
            <person name="Selma-Lazaro C."/>
            <person name="Carmona L."/>
            <person name="Wisniewski M."/>
            <person name="Droby S."/>
            <person name="Gonzalez-Candelas L."/>
            <person name="Gabaldon T."/>
        </authorList>
    </citation>
    <scope>NUCLEOTIDE SEQUENCE [LARGE SCALE GENOMIC DNA]</scope>
    <source>
        <strain evidence="4 5">MD-8</strain>
    </source>
</reference>
<dbReference type="PROSITE" id="PS50878">
    <property type="entry name" value="RT_POL"/>
    <property type="match status" value="1"/>
</dbReference>
<protein>
    <recommendedName>
        <fullName evidence="6">Reverse transcriptase</fullName>
    </recommendedName>
</protein>
<evidence type="ECO:0008006" key="6">
    <source>
        <dbReference type="Google" id="ProtNLM"/>
    </source>
</evidence>
<keyword evidence="5" id="KW-1185">Reference proteome</keyword>
<dbReference type="InterPro" id="IPR000477">
    <property type="entry name" value="RT_dom"/>
</dbReference>
<dbReference type="InterPro" id="IPR043502">
    <property type="entry name" value="DNA/RNA_pol_sf"/>
</dbReference>
<dbReference type="PANTHER" id="PTHR33481:SF1">
    <property type="entry name" value="ENDONUCLEASE_EXONUCLEASE_PHOSPHATASE DOMAIN-CONTAINING PROTEIN-RELATED"/>
    <property type="match status" value="1"/>
</dbReference>
<dbReference type="SUPFAM" id="SSF53098">
    <property type="entry name" value="Ribonuclease H-like"/>
    <property type="match status" value="2"/>
</dbReference>
<dbReference type="CDD" id="cd09276">
    <property type="entry name" value="Rnase_HI_RT_non_LTR"/>
    <property type="match status" value="1"/>
</dbReference>
<dbReference type="Proteomes" id="UP000030143">
    <property type="component" value="Unassembled WGS sequence"/>
</dbReference>
<dbReference type="SUPFAM" id="SSF56672">
    <property type="entry name" value="DNA/RNA polymerases"/>
    <property type="match status" value="1"/>
</dbReference>
<feature type="compositionally biased region" description="Basic and acidic residues" evidence="1">
    <location>
        <begin position="1111"/>
        <end position="1131"/>
    </location>
</feature>
<dbReference type="HOGENOM" id="CLU_000680_23_3_1"/>
<evidence type="ECO:0000259" key="2">
    <source>
        <dbReference type="PROSITE" id="PS50878"/>
    </source>
</evidence>
<feature type="compositionally biased region" description="Polar residues" evidence="1">
    <location>
        <begin position="1194"/>
        <end position="1208"/>
    </location>
</feature>
<evidence type="ECO:0000259" key="3">
    <source>
        <dbReference type="PROSITE" id="PS50879"/>
    </source>
</evidence>
<dbReference type="GO" id="GO:0046983">
    <property type="term" value="F:protein dimerization activity"/>
    <property type="evidence" value="ECO:0007669"/>
    <property type="project" value="InterPro"/>
</dbReference>
<dbReference type="InterPro" id="IPR002156">
    <property type="entry name" value="RNaseH_domain"/>
</dbReference>
<feature type="compositionally biased region" description="Low complexity" evidence="1">
    <location>
        <begin position="1227"/>
        <end position="1239"/>
    </location>
</feature>
<dbReference type="VEuPathDB" id="FungiDB:PEXP_014050"/>
<dbReference type="SUPFAM" id="SSF56219">
    <property type="entry name" value="DNase I-like"/>
    <property type="match status" value="1"/>
</dbReference>
<dbReference type="InterPro" id="IPR012337">
    <property type="entry name" value="RNaseH-like_sf"/>
</dbReference>
<proteinExistence type="predicted"/>
<dbReference type="Pfam" id="PF05699">
    <property type="entry name" value="Dimer_Tnp_hAT"/>
    <property type="match status" value="1"/>
</dbReference>
<dbReference type="Pfam" id="PF14529">
    <property type="entry name" value="Exo_endo_phos_2"/>
    <property type="match status" value="1"/>
</dbReference>
<dbReference type="GO" id="GO:0004523">
    <property type="term" value="F:RNA-DNA hybrid ribonuclease activity"/>
    <property type="evidence" value="ECO:0007669"/>
    <property type="project" value="InterPro"/>
</dbReference>
<dbReference type="PANTHER" id="PTHR33481">
    <property type="entry name" value="REVERSE TRANSCRIPTASE"/>
    <property type="match status" value="1"/>
</dbReference>
<dbReference type="Gene3D" id="3.30.420.10">
    <property type="entry name" value="Ribonuclease H-like superfamily/Ribonuclease H"/>
    <property type="match status" value="1"/>
</dbReference>
<accession>A0A0A2JDF7</accession>
<feature type="domain" description="RNase H type-1" evidence="3">
    <location>
        <begin position="2358"/>
        <end position="2496"/>
    </location>
</feature>